<reference evidence="10 11" key="1">
    <citation type="submission" date="2017-08" db="EMBL/GenBank/DDBJ databases">
        <authorList>
            <person name="de Groot N.N."/>
        </authorList>
    </citation>
    <scope>NUCLEOTIDE SEQUENCE [LARGE SCALE GENOMIC DNA]</scope>
    <source>
        <strain evidence="10 11">JA575</strain>
    </source>
</reference>
<dbReference type="PRINTS" id="PR00507">
    <property type="entry name" value="N12N6MTFRASE"/>
</dbReference>
<protein>
    <recommendedName>
        <fullName evidence="2">site-specific DNA-methyltransferase (adenine-specific)</fullName>
        <ecNumber evidence="2">2.1.1.72</ecNumber>
    </recommendedName>
</protein>
<evidence type="ECO:0000313" key="12">
    <source>
        <dbReference type="Proteomes" id="UP000256343"/>
    </source>
</evidence>
<gene>
    <name evidence="9" type="ORF">BJ125_102125</name>
    <name evidence="10" type="ORF">SAMN05892882_102125</name>
</gene>
<dbReference type="AlphaFoldDB" id="A0A336JLE6"/>
<evidence type="ECO:0000313" key="9">
    <source>
        <dbReference type="EMBL" id="RED41956.1"/>
    </source>
</evidence>
<evidence type="ECO:0000256" key="6">
    <source>
        <dbReference type="SAM" id="MobiDB-lite"/>
    </source>
</evidence>
<evidence type="ECO:0000256" key="4">
    <source>
        <dbReference type="ARBA" id="ARBA00022679"/>
    </source>
</evidence>
<feature type="domain" description="DNA methylase adenine-specific" evidence="7">
    <location>
        <begin position="324"/>
        <end position="512"/>
    </location>
</feature>
<comment type="catalytic activity">
    <reaction evidence="5">
        <text>a 2'-deoxyadenosine in DNA + S-adenosyl-L-methionine = an N(6)-methyl-2'-deoxyadenosine in DNA + S-adenosyl-L-homocysteine + H(+)</text>
        <dbReference type="Rhea" id="RHEA:15197"/>
        <dbReference type="Rhea" id="RHEA-COMP:12418"/>
        <dbReference type="Rhea" id="RHEA-COMP:12419"/>
        <dbReference type="ChEBI" id="CHEBI:15378"/>
        <dbReference type="ChEBI" id="CHEBI:57856"/>
        <dbReference type="ChEBI" id="CHEBI:59789"/>
        <dbReference type="ChEBI" id="CHEBI:90615"/>
        <dbReference type="ChEBI" id="CHEBI:90616"/>
        <dbReference type="EC" id="2.1.1.72"/>
    </reaction>
</comment>
<dbReference type="Proteomes" id="UP000252631">
    <property type="component" value="Unassembled WGS sequence"/>
</dbReference>
<keyword evidence="12" id="KW-1185">Reference proteome</keyword>
<evidence type="ECO:0000256" key="2">
    <source>
        <dbReference type="ARBA" id="ARBA00011900"/>
    </source>
</evidence>
<evidence type="ECO:0000256" key="5">
    <source>
        <dbReference type="ARBA" id="ARBA00047942"/>
    </source>
</evidence>
<dbReference type="Gene3D" id="3.40.50.150">
    <property type="entry name" value="Vaccinia Virus protein VP39"/>
    <property type="match status" value="1"/>
</dbReference>
<dbReference type="InterPro" id="IPR003356">
    <property type="entry name" value="DNA_methylase_A-5"/>
</dbReference>
<keyword evidence="4" id="KW-0808">Transferase</keyword>
<feature type="compositionally biased region" description="Basic and acidic residues" evidence="6">
    <location>
        <begin position="752"/>
        <end position="766"/>
    </location>
</feature>
<dbReference type="GO" id="GO:0008170">
    <property type="term" value="F:N-methyltransferase activity"/>
    <property type="evidence" value="ECO:0007669"/>
    <property type="project" value="InterPro"/>
</dbReference>
<accession>A0A336JLE6</accession>
<dbReference type="Pfam" id="PF18135">
    <property type="entry name" value="Type_ISP_C"/>
    <property type="match status" value="1"/>
</dbReference>
<organism evidence="10 11">
    <name type="scientific">Rhodopseudomonas pentothenatexigens</name>
    <dbReference type="NCBI Taxonomy" id="999699"/>
    <lineage>
        <taxon>Bacteria</taxon>
        <taxon>Pseudomonadati</taxon>
        <taxon>Pseudomonadota</taxon>
        <taxon>Alphaproteobacteria</taxon>
        <taxon>Hyphomicrobiales</taxon>
        <taxon>Nitrobacteraceae</taxon>
        <taxon>Rhodopseudomonas</taxon>
    </lineage>
</organism>
<dbReference type="EC" id="2.1.1.72" evidence="2"/>
<feature type="region of interest" description="Disordered" evidence="6">
    <location>
        <begin position="960"/>
        <end position="992"/>
    </location>
</feature>
<dbReference type="Proteomes" id="UP000256343">
    <property type="component" value="Unassembled WGS sequence"/>
</dbReference>
<evidence type="ECO:0000256" key="1">
    <source>
        <dbReference type="ARBA" id="ARBA00006594"/>
    </source>
</evidence>
<dbReference type="EMBL" id="UFQQ01000002">
    <property type="protein sequence ID" value="SSW89316.1"/>
    <property type="molecule type" value="Genomic_DNA"/>
</dbReference>
<evidence type="ECO:0000256" key="3">
    <source>
        <dbReference type="ARBA" id="ARBA00022603"/>
    </source>
</evidence>
<evidence type="ECO:0000313" key="11">
    <source>
        <dbReference type="Proteomes" id="UP000252631"/>
    </source>
</evidence>
<dbReference type="EMBL" id="QRDT01000002">
    <property type="protein sequence ID" value="RED41956.1"/>
    <property type="molecule type" value="Genomic_DNA"/>
</dbReference>
<reference evidence="9 12" key="2">
    <citation type="submission" date="2018-07" db="EMBL/GenBank/DDBJ databases">
        <title>Genomic Encyclopedia of Archaeal and Bacterial Type Strains, Phase II (KMG-II): from individual species to whole genera.</title>
        <authorList>
            <person name="Goeker M."/>
        </authorList>
    </citation>
    <scope>NUCLEOTIDE SEQUENCE [LARGE SCALE GENOMIC DNA]</scope>
    <source>
        <strain evidence="9 12">JA575</strain>
    </source>
</reference>
<dbReference type="GO" id="GO:0032259">
    <property type="term" value="P:methylation"/>
    <property type="evidence" value="ECO:0007669"/>
    <property type="project" value="UniProtKB-KW"/>
</dbReference>
<evidence type="ECO:0000313" key="10">
    <source>
        <dbReference type="EMBL" id="SSW89316.1"/>
    </source>
</evidence>
<dbReference type="GO" id="GO:0003677">
    <property type="term" value="F:DNA binding"/>
    <property type="evidence" value="ECO:0007669"/>
    <property type="project" value="InterPro"/>
</dbReference>
<keyword evidence="3 10" id="KW-0489">Methyltransferase</keyword>
<feature type="domain" description="Type ISP restriction-modification enzyme LLaBIII C-terminal specificity" evidence="8">
    <location>
        <begin position="713"/>
        <end position="1042"/>
    </location>
</feature>
<feature type="region of interest" description="Disordered" evidence="6">
    <location>
        <begin position="752"/>
        <end position="778"/>
    </location>
</feature>
<dbReference type="InterPro" id="IPR041635">
    <property type="entry name" value="Type_ISP_LLaBIII_C"/>
</dbReference>
<evidence type="ECO:0000259" key="7">
    <source>
        <dbReference type="Pfam" id="PF02384"/>
    </source>
</evidence>
<dbReference type="SUPFAM" id="SSF53335">
    <property type="entry name" value="S-adenosyl-L-methionine-dependent methyltransferases"/>
    <property type="match status" value="1"/>
</dbReference>
<evidence type="ECO:0000259" key="8">
    <source>
        <dbReference type="Pfam" id="PF18135"/>
    </source>
</evidence>
<dbReference type="InterPro" id="IPR050953">
    <property type="entry name" value="N4_N6_ade-DNA_methylase"/>
</dbReference>
<name>A0A336JLE6_9BRAD</name>
<dbReference type="PANTHER" id="PTHR33841">
    <property type="entry name" value="DNA METHYLTRANSFERASE YEEA-RELATED"/>
    <property type="match status" value="1"/>
</dbReference>
<dbReference type="PANTHER" id="PTHR33841:SF1">
    <property type="entry name" value="DNA METHYLTRANSFERASE A"/>
    <property type="match status" value="1"/>
</dbReference>
<dbReference type="Pfam" id="PF02384">
    <property type="entry name" value="N6_Mtase"/>
    <property type="match status" value="1"/>
</dbReference>
<proteinExistence type="inferred from homology"/>
<dbReference type="InterPro" id="IPR029063">
    <property type="entry name" value="SAM-dependent_MTases_sf"/>
</dbReference>
<dbReference type="GO" id="GO:0009007">
    <property type="term" value="F:site-specific DNA-methyltransferase (adenine-specific) activity"/>
    <property type="evidence" value="ECO:0007669"/>
    <property type="project" value="UniProtKB-EC"/>
</dbReference>
<sequence length="1112" mass="121624">MKKARGTLFRGWKLAAKSVESAVAEFGAAAKSKLSNPAVSGAPEDQLRAPLERLLHALAELGGLPPTALGLVGETALGDLKIRPDYAVTLHNALIGFIEVKAPGKGADPRRFSDPHDKAQWDKLKSLPNLLYTDGNSFSLWRDGVLIDKPVHLDGDVETAGAKLTAPATLAPLIATFLQWSPIAPKSAKALAQVSARLCRLLRDEVIEQLELGSAGLTELAKDWRHLLFPQADNAQFADGYAQAVTFGLLVARAKDISLNKGIDAAAQELRKSNTLIGTALRLLTDDDDNQQALKTSLGTLTRVLGEVNWHIISKDKPEAWLYFYEDFLEVYDNTLRKKTGSYYTPPEVVAAMVRLADEALRGELFERPKGFASPDVTVADPAVGTGTFLLGVLRKIAETVKDDEGEGAVRGAIGAAAKRLFGFELQFGPFAVAQLRLIAEMQALVATKTNPLPEIPELNLFISDTLGNPFVEEESLGQVYEPIAKSRREANAVKKDKPITVVIGNPPYKEKAKGRGGWIESGSGGDLVAPMDRWKPPKEWGVGTHAKHLKNLYVYFWRWATWKVFGNGNYAATGFPDKDQEGIVCFITVAGFLNGPGFEKMRADLRESCSDIWVVDCSPDGHQPEVSTRVFQGVQQPVSIVLAARKLGKAASEPARVKFRALPKGRREDKFAALSLIALADDAWLDCPSGGRDPFMPAAVGFWSTLPKIQELFLYDGSGVMPGRTWIIAPDRTSLASRWDRLVSEKDPAKKELLFHPHEGGDKTPSKPTSKGLHGHAYHSASVNADPSLVAPTAYAFRSFNRQWIIPDNRVINRPNPTLWNCYSSRQLFLTAPEDRSPTSGPALTLTELIPDLHHYNGRGGRVFPLWADRNATESNIKPVLLAFLAERFGKAVKAEDVMAYIAALMAHPAFTARFAADLVQPGLRLPITADAALFDEAVNLGGEVIWLHCYGERFANPAAGRPKQTPRLPKASAPRIPAEGAIPSAPEPLPDSISYDPATKRLKIGEGFVENVTPEMWAYEVSGKKVVWEWFSDRRRDRTKPIIADKRPPSPLDSIQPDGWLAEYTSDLLDLLNVLGRLIELESAQADLLDRVCASHLFSRDDLIDAGALA</sequence>
<comment type="similarity">
    <text evidence="1">Belongs to the N(4)/N(6)-methyltransferase family.</text>
</comment>